<dbReference type="AlphaFoldDB" id="A0A1I5SPL0"/>
<dbReference type="OrthoDB" id="7869656at2"/>
<name>A0A1I5SPL0_9RHOB</name>
<dbReference type="EMBL" id="FOXA01000011">
    <property type="protein sequence ID" value="SFP72236.1"/>
    <property type="molecule type" value="Genomic_DNA"/>
</dbReference>
<organism evidence="1 2">
    <name type="scientific">Tranquillimonas alkanivorans</name>
    <dbReference type="NCBI Taxonomy" id="441119"/>
    <lineage>
        <taxon>Bacteria</taxon>
        <taxon>Pseudomonadati</taxon>
        <taxon>Pseudomonadota</taxon>
        <taxon>Alphaproteobacteria</taxon>
        <taxon>Rhodobacterales</taxon>
        <taxon>Roseobacteraceae</taxon>
        <taxon>Tranquillimonas</taxon>
    </lineage>
</organism>
<proteinExistence type="predicted"/>
<reference evidence="1 2" key="1">
    <citation type="submission" date="2016-10" db="EMBL/GenBank/DDBJ databases">
        <authorList>
            <person name="de Groot N.N."/>
        </authorList>
    </citation>
    <scope>NUCLEOTIDE SEQUENCE [LARGE SCALE GENOMIC DNA]</scope>
    <source>
        <strain evidence="1 2">DSM 19547</strain>
    </source>
</reference>
<evidence type="ECO:0000313" key="2">
    <source>
        <dbReference type="Proteomes" id="UP000199356"/>
    </source>
</evidence>
<accession>A0A1I5SPL0</accession>
<gene>
    <name evidence="1" type="ORF">SAMN04488047_111108</name>
</gene>
<dbReference type="Proteomes" id="UP000199356">
    <property type="component" value="Unassembled WGS sequence"/>
</dbReference>
<dbReference type="STRING" id="441119.SAMN04488047_111108"/>
<dbReference type="RefSeq" id="WP_093423113.1">
    <property type="nucleotide sequence ID" value="NZ_FOXA01000011.1"/>
</dbReference>
<dbReference type="PROSITE" id="PS51257">
    <property type="entry name" value="PROKAR_LIPOPROTEIN"/>
    <property type="match status" value="1"/>
</dbReference>
<sequence length="84" mass="8611">MKRTSLIALVMLTSAAGCDVPDPNAPPEPIDDISPAAMAALPEGVDPIFLIRDAQGCYGISVEATEPVTGVALLDAEGNQVCDT</sequence>
<evidence type="ECO:0000313" key="1">
    <source>
        <dbReference type="EMBL" id="SFP72236.1"/>
    </source>
</evidence>
<protein>
    <submittedName>
        <fullName evidence="1">Uncharacterized protein</fullName>
    </submittedName>
</protein>
<keyword evidence="2" id="KW-1185">Reference proteome</keyword>